<proteinExistence type="predicted"/>
<evidence type="ECO:0000313" key="2">
    <source>
        <dbReference type="EMBL" id="SCM59578.1"/>
    </source>
</evidence>
<reference evidence="2 3" key="1">
    <citation type="submission" date="2016-08" db="EMBL/GenBank/DDBJ databases">
        <authorList>
            <person name="Seilhamer J.J."/>
        </authorList>
    </citation>
    <scope>NUCLEOTIDE SEQUENCE [LARGE SCALE GENOMIC DNA]</scope>
    <source>
        <strain evidence="2">ING2-E5A</strain>
    </source>
</reference>
<name>A0A1G4GAP6_9BACT</name>
<keyword evidence="3" id="KW-1185">Reference proteome</keyword>
<sequence>MSETNRQFDEVIAICREMFEKKSSDYGPTWRILRPESVTDQLLIKANRIRSLEIKKESKVGEGIFPEFIGIVNYGIMGLIQLELGYADTVDISREEALQLFDKHIAATKELMYAKNHDYDEAWRSMRVSSYTDLILAKLFRIKEMENNEGKTIASEGIDANYMDIINYALFGLIKLHFGEE</sequence>
<dbReference type="Proteomes" id="UP000178485">
    <property type="component" value="Chromosome i"/>
</dbReference>
<dbReference type="Pfam" id="PF07659">
    <property type="entry name" value="DUF1599"/>
    <property type="match status" value="2"/>
</dbReference>
<dbReference type="RefSeq" id="WP_071137844.1">
    <property type="nucleotide sequence ID" value="NZ_DUQN01000042.1"/>
</dbReference>
<dbReference type="EMBL" id="LT608328">
    <property type="protein sequence ID" value="SCM59578.1"/>
    <property type="molecule type" value="Genomic_DNA"/>
</dbReference>
<feature type="domain" description="Nucleotide modification associated" evidence="1">
    <location>
        <begin position="115"/>
        <end position="176"/>
    </location>
</feature>
<feature type="domain" description="Nucleotide modification associated" evidence="1">
    <location>
        <begin position="22"/>
        <end position="82"/>
    </location>
</feature>
<gene>
    <name evidence="2" type="ORF">ING2E5A_2783</name>
</gene>
<evidence type="ECO:0000259" key="1">
    <source>
        <dbReference type="Pfam" id="PF07659"/>
    </source>
</evidence>
<accession>A0A1G4GAP6</accession>
<organism evidence="2 3">
    <name type="scientific">Petrimonas mucosa</name>
    <dbReference type="NCBI Taxonomy" id="1642646"/>
    <lineage>
        <taxon>Bacteria</taxon>
        <taxon>Pseudomonadati</taxon>
        <taxon>Bacteroidota</taxon>
        <taxon>Bacteroidia</taxon>
        <taxon>Bacteroidales</taxon>
        <taxon>Dysgonomonadaceae</taxon>
        <taxon>Petrimonas</taxon>
    </lineage>
</organism>
<dbReference type="InterPro" id="IPR011630">
    <property type="entry name" value="DUF1599"/>
</dbReference>
<dbReference type="AlphaFoldDB" id="A0A1G4GAP6"/>
<dbReference type="STRING" id="1642646.ING2E5A_2783"/>
<dbReference type="KEGG" id="pmuc:ING2E5A_2783"/>
<evidence type="ECO:0000313" key="3">
    <source>
        <dbReference type="Proteomes" id="UP000178485"/>
    </source>
</evidence>
<protein>
    <recommendedName>
        <fullName evidence="1">Nucleotide modification associated domain-containing protein</fullName>
    </recommendedName>
</protein>